<comment type="caution">
    <text evidence="2">The sequence shown here is derived from an EMBL/GenBank/DDBJ whole genome shotgun (WGS) entry which is preliminary data.</text>
</comment>
<reference evidence="2 3" key="1">
    <citation type="journal article" date="2014" name="Genome Announc.">
        <title>Draft Genome Sequence of the Boron-Tolerant and Moderately Halotolerant Bacterium Gracilibacillus boraciitolerans JCM 21714T.</title>
        <authorList>
            <person name="Ahmed I."/>
            <person name="Oshima K."/>
            <person name="Suda W."/>
            <person name="Kitamura K."/>
            <person name="Iida T."/>
            <person name="Ohmori Y."/>
            <person name="Fujiwara T."/>
            <person name="Hattori M."/>
            <person name="Ohkuma M."/>
        </authorList>
    </citation>
    <scope>NUCLEOTIDE SEQUENCE [LARGE SCALE GENOMIC DNA]</scope>
    <source>
        <strain evidence="2 3">JCM 21714</strain>
    </source>
</reference>
<protein>
    <submittedName>
        <fullName evidence="2">DNA polymerase</fullName>
    </submittedName>
</protein>
<dbReference type="PANTHER" id="PTHR34047">
    <property type="entry name" value="NUCLEAR INTRON MATURASE 1, MITOCHONDRIAL-RELATED"/>
    <property type="match status" value="1"/>
</dbReference>
<feature type="domain" description="Reverse transcriptase" evidence="1">
    <location>
        <begin position="70"/>
        <end position="368"/>
    </location>
</feature>
<dbReference type="CDD" id="cd01651">
    <property type="entry name" value="RT_G2_intron"/>
    <property type="match status" value="1"/>
</dbReference>
<dbReference type="PROSITE" id="PS50878">
    <property type="entry name" value="RT_POL"/>
    <property type="match status" value="1"/>
</dbReference>
<evidence type="ECO:0000313" key="2">
    <source>
        <dbReference type="EMBL" id="GAE92247.1"/>
    </source>
</evidence>
<dbReference type="InterPro" id="IPR000477">
    <property type="entry name" value="RT_dom"/>
</dbReference>
<dbReference type="InterPro" id="IPR043502">
    <property type="entry name" value="DNA/RNA_pol_sf"/>
</dbReference>
<dbReference type="RefSeq" id="WP_052000390.1">
    <property type="nucleotide sequence ID" value="NZ_BAVS01000003.1"/>
</dbReference>
<dbReference type="Proteomes" id="UP000019102">
    <property type="component" value="Unassembled WGS sequence"/>
</dbReference>
<dbReference type="SUPFAM" id="SSF56672">
    <property type="entry name" value="DNA/RNA polymerases"/>
    <property type="match status" value="1"/>
</dbReference>
<gene>
    <name evidence="2" type="ORF">JCM21714_1233</name>
</gene>
<name>W4VGB0_9BACI</name>
<evidence type="ECO:0000259" key="1">
    <source>
        <dbReference type="PROSITE" id="PS50878"/>
    </source>
</evidence>
<dbReference type="PANTHER" id="PTHR34047:SF8">
    <property type="entry name" value="PROTEIN YKFC"/>
    <property type="match status" value="1"/>
</dbReference>
<dbReference type="InterPro" id="IPR051083">
    <property type="entry name" value="GrpII_Intron_Splice-Mob/Def"/>
</dbReference>
<dbReference type="eggNOG" id="COG3344">
    <property type="taxonomic scope" value="Bacteria"/>
</dbReference>
<dbReference type="Pfam" id="PF00078">
    <property type="entry name" value="RVT_1"/>
    <property type="match status" value="2"/>
</dbReference>
<keyword evidence="3" id="KW-1185">Reference proteome</keyword>
<dbReference type="STRING" id="1298598.JCM21714_1233"/>
<evidence type="ECO:0000313" key="3">
    <source>
        <dbReference type="Proteomes" id="UP000019102"/>
    </source>
</evidence>
<organism evidence="2 3">
    <name type="scientific">Gracilibacillus boraciitolerans JCM 21714</name>
    <dbReference type="NCBI Taxonomy" id="1298598"/>
    <lineage>
        <taxon>Bacteria</taxon>
        <taxon>Bacillati</taxon>
        <taxon>Bacillota</taxon>
        <taxon>Bacilli</taxon>
        <taxon>Bacillales</taxon>
        <taxon>Bacillaceae</taxon>
        <taxon>Gracilibacillus</taxon>
    </lineage>
</organism>
<dbReference type="EMBL" id="BAVS01000003">
    <property type="protein sequence ID" value="GAE92247.1"/>
    <property type="molecule type" value="Genomic_DNA"/>
</dbReference>
<accession>W4VGB0</accession>
<proteinExistence type="predicted"/>
<dbReference type="AlphaFoldDB" id="W4VGB0"/>
<sequence length="464" mass="54232">MQNAETILGIIEKKSDSDKHYKFDRLYRNLFNPDFYFGAYGKMYAKEGNMTKGTDEKTIDGFGLKRVNEVIELIKEEKYHFQPVRRVNIPKKDGSKRPLGIPSFYDKVVQEISRSIIEAIYEPRFSKNSHGFRPKRSCHTALKQIKREWTGVKWVIEGDIKGFFDNIDHEILLEILNEQIHDGRFLELIKRMLKAGYVENWVYHKTYTGTPQGGIISPILANIYLNKLDEFVEQVLIPKYETNKKKRQMNPSYNRINGKMVRLSKKIEVLPSDSPPQRKELIEEYKALEIERRNHKVVNEMDSEFIRVKYVRYADDFVIGVIGSKELTEQIKQEVAEFLTNKLKLTLSEEKTLITNFKKPVKFLGYETYIQDSNTFLVKKSNGRISRAVNGIPRLMVPNGAISEKLDKYTRLGKAVHRKELVNLDLAEIISIYAAEVRGLYNFYRMADNVGVEMNRFKHYQRTS</sequence>